<protein>
    <submittedName>
        <fullName evidence="3">Uncharacterized protein</fullName>
    </submittedName>
</protein>
<feature type="chain" id="PRO_5032608608" evidence="2">
    <location>
        <begin position="22"/>
        <end position="105"/>
    </location>
</feature>
<sequence>MKANVRLVAFVLGALMTGAGAAISVASGTGAGIGLLVIGALVILSLAFERRYGRPDAPSDVPANAWERTRECFVDDETGQLLEVWVDPLTGERRYEPVQDCLICD</sequence>
<proteinExistence type="predicted"/>
<gene>
    <name evidence="3" type="ORF">GRI58_07110</name>
</gene>
<evidence type="ECO:0000313" key="4">
    <source>
        <dbReference type="Proteomes" id="UP000439780"/>
    </source>
</evidence>
<name>A0A845AGN5_9SPHN</name>
<keyword evidence="1" id="KW-0812">Transmembrane</keyword>
<dbReference type="Proteomes" id="UP000439780">
    <property type="component" value="Unassembled WGS sequence"/>
</dbReference>
<accession>A0A845AGN5</accession>
<comment type="caution">
    <text evidence="3">The sequence shown here is derived from an EMBL/GenBank/DDBJ whole genome shotgun (WGS) entry which is preliminary data.</text>
</comment>
<evidence type="ECO:0000256" key="2">
    <source>
        <dbReference type="SAM" id="SignalP"/>
    </source>
</evidence>
<organism evidence="3 4">
    <name type="scientific">Qipengyuania algicida</name>
    <dbReference type="NCBI Taxonomy" id="1836209"/>
    <lineage>
        <taxon>Bacteria</taxon>
        <taxon>Pseudomonadati</taxon>
        <taxon>Pseudomonadota</taxon>
        <taxon>Alphaproteobacteria</taxon>
        <taxon>Sphingomonadales</taxon>
        <taxon>Erythrobacteraceae</taxon>
        <taxon>Qipengyuania</taxon>
    </lineage>
</organism>
<feature type="transmembrane region" description="Helical" evidence="1">
    <location>
        <begin position="31"/>
        <end position="48"/>
    </location>
</feature>
<keyword evidence="1" id="KW-1133">Transmembrane helix</keyword>
<dbReference type="RefSeq" id="WP_160752880.1">
    <property type="nucleotide sequence ID" value="NZ_WTYA01000004.1"/>
</dbReference>
<keyword evidence="2" id="KW-0732">Signal</keyword>
<reference evidence="3 4" key="1">
    <citation type="submission" date="2019-12" db="EMBL/GenBank/DDBJ databases">
        <title>Genomic-based taxomic classification of the family Erythrobacteraceae.</title>
        <authorList>
            <person name="Xu L."/>
        </authorList>
    </citation>
    <scope>NUCLEOTIDE SEQUENCE [LARGE SCALE GENOMIC DNA]</scope>
    <source>
        <strain evidence="3 4">KEMB 9005-328</strain>
    </source>
</reference>
<keyword evidence="4" id="KW-1185">Reference proteome</keyword>
<dbReference type="EMBL" id="WTYA01000004">
    <property type="protein sequence ID" value="MXP28589.1"/>
    <property type="molecule type" value="Genomic_DNA"/>
</dbReference>
<keyword evidence="1" id="KW-0472">Membrane</keyword>
<evidence type="ECO:0000256" key="1">
    <source>
        <dbReference type="SAM" id="Phobius"/>
    </source>
</evidence>
<feature type="signal peptide" evidence="2">
    <location>
        <begin position="1"/>
        <end position="21"/>
    </location>
</feature>
<dbReference type="OrthoDB" id="7586150at2"/>
<evidence type="ECO:0000313" key="3">
    <source>
        <dbReference type="EMBL" id="MXP28589.1"/>
    </source>
</evidence>
<dbReference type="AlphaFoldDB" id="A0A845AGN5"/>